<feature type="compositionally biased region" description="Basic residues" evidence="1">
    <location>
        <begin position="56"/>
        <end position="71"/>
    </location>
</feature>
<feature type="compositionally biased region" description="Basic residues" evidence="1">
    <location>
        <begin position="81"/>
        <end position="91"/>
    </location>
</feature>
<dbReference type="AlphaFoldDB" id="A0A154PC01"/>
<evidence type="ECO:0000313" key="3">
    <source>
        <dbReference type="Proteomes" id="UP000076502"/>
    </source>
</evidence>
<accession>A0A154PC01</accession>
<evidence type="ECO:0000313" key="2">
    <source>
        <dbReference type="EMBL" id="KZC08954.1"/>
    </source>
</evidence>
<sequence>MFDLQSGDTSVSSAAANFGEVGGPGLVKSTYTTSTWCPLGPLAASAVKGANGVSGRRVRRWKPKHGRHNKWAGRYCSRGPRNPRSRRGCGC</sequence>
<name>A0A154PC01_DUFNO</name>
<organism evidence="2 3">
    <name type="scientific">Dufourea novaeangliae</name>
    <name type="common">Sweat bee</name>
    <dbReference type="NCBI Taxonomy" id="178035"/>
    <lineage>
        <taxon>Eukaryota</taxon>
        <taxon>Metazoa</taxon>
        <taxon>Ecdysozoa</taxon>
        <taxon>Arthropoda</taxon>
        <taxon>Hexapoda</taxon>
        <taxon>Insecta</taxon>
        <taxon>Pterygota</taxon>
        <taxon>Neoptera</taxon>
        <taxon>Endopterygota</taxon>
        <taxon>Hymenoptera</taxon>
        <taxon>Apocrita</taxon>
        <taxon>Aculeata</taxon>
        <taxon>Apoidea</taxon>
        <taxon>Anthophila</taxon>
        <taxon>Halictidae</taxon>
        <taxon>Rophitinae</taxon>
        <taxon>Dufourea</taxon>
    </lineage>
</organism>
<feature type="region of interest" description="Disordered" evidence="1">
    <location>
        <begin position="54"/>
        <end position="91"/>
    </location>
</feature>
<gene>
    <name evidence="2" type="ORF">WN55_11417</name>
</gene>
<keyword evidence="3" id="KW-1185">Reference proteome</keyword>
<protein>
    <submittedName>
        <fullName evidence="2">Uncharacterized protein</fullName>
    </submittedName>
</protein>
<dbReference type="Proteomes" id="UP000076502">
    <property type="component" value="Unassembled WGS sequence"/>
</dbReference>
<evidence type="ECO:0000256" key="1">
    <source>
        <dbReference type="SAM" id="MobiDB-lite"/>
    </source>
</evidence>
<reference evidence="2 3" key="1">
    <citation type="submission" date="2015-07" db="EMBL/GenBank/DDBJ databases">
        <title>The genome of Dufourea novaeangliae.</title>
        <authorList>
            <person name="Pan H."/>
            <person name="Kapheim K."/>
        </authorList>
    </citation>
    <scope>NUCLEOTIDE SEQUENCE [LARGE SCALE GENOMIC DNA]</scope>
    <source>
        <strain evidence="2">0120121106</strain>
        <tissue evidence="2">Whole body</tissue>
    </source>
</reference>
<dbReference type="EMBL" id="KQ434863">
    <property type="protein sequence ID" value="KZC08954.1"/>
    <property type="molecule type" value="Genomic_DNA"/>
</dbReference>
<proteinExistence type="predicted"/>